<dbReference type="Proteomes" id="UP000251994">
    <property type="component" value="Chromosome"/>
</dbReference>
<keyword evidence="4" id="KW-0012">Acyltransferase</keyword>
<dbReference type="PRINTS" id="PR01988">
    <property type="entry name" value="EXPORTERBACE"/>
</dbReference>
<dbReference type="EMBL" id="RVIJ01000015">
    <property type="protein sequence ID" value="MLW01578.1"/>
    <property type="molecule type" value="Genomic_DNA"/>
</dbReference>
<feature type="transmembrane region" description="Helical" evidence="1">
    <location>
        <begin position="244"/>
        <end position="261"/>
    </location>
</feature>
<feature type="transmembrane region" description="Helical" evidence="1">
    <location>
        <begin position="157"/>
        <end position="178"/>
    </location>
</feature>
<accession>A0A344S5G7</accession>
<dbReference type="EMBL" id="CP030219">
    <property type="protein sequence ID" value="AXD70106.1"/>
    <property type="molecule type" value="Genomic_DNA"/>
</dbReference>
<keyword evidence="4" id="KW-0808">Transferase</keyword>
<evidence type="ECO:0000313" key="3">
    <source>
        <dbReference type="EMBL" id="AXD70106.1"/>
    </source>
</evidence>
<dbReference type="GO" id="GO:0000271">
    <property type="term" value="P:polysaccharide biosynthetic process"/>
    <property type="evidence" value="ECO:0007669"/>
    <property type="project" value="TreeGrafter"/>
</dbReference>
<gene>
    <name evidence="3" type="ORF">CHC34_03460</name>
    <name evidence="4" type="ORF">EAK82_15395</name>
</gene>
<dbReference type="InterPro" id="IPR002656">
    <property type="entry name" value="Acyl_transf_3_dom"/>
</dbReference>
<keyword evidence="1" id="KW-0812">Transmembrane</keyword>
<keyword evidence="1" id="KW-1133">Transmembrane helix</keyword>
<feature type="domain" description="Acyltransferase 3" evidence="2">
    <location>
        <begin position="40"/>
        <end position="373"/>
    </location>
</feature>
<dbReference type="Pfam" id="PF01757">
    <property type="entry name" value="Acyl_transf_3"/>
    <property type="match status" value="1"/>
</dbReference>
<dbReference type="InterPro" id="IPR022324">
    <property type="entry name" value="Bacilysin_exporter_BacE_put"/>
</dbReference>
<reference evidence="3 5" key="1">
    <citation type="submission" date="2018-06" db="EMBL/GenBank/DDBJ databases">
        <title>Completed Genome Sequences of 32 Strains from Various Serotypes of Salmonella enterica.</title>
        <authorList>
            <person name="Nash J.H.E."/>
            <person name="Robertson J."/>
            <person name="Bessonov K."/>
        </authorList>
    </citation>
    <scope>NUCLEOTIDE SEQUENCE [LARGE SCALE GENOMIC DNA]</scope>
    <source>
        <strain evidence="3 5">SA20021456</strain>
    </source>
</reference>
<evidence type="ECO:0000259" key="2">
    <source>
        <dbReference type="Pfam" id="PF01757"/>
    </source>
</evidence>
<feature type="transmembrane region" description="Helical" evidence="1">
    <location>
        <begin position="273"/>
        <end position="291"/>
    </location>
</feature>
<feature type="transmembrane region" description="Helical" evidence="1">
    <location>
        <begin position="83"/>
        <end position="108"/>
    </location>
</feature>
<dbReference type="GO" id="GO:0016747">
    <property type="term" value="F:acyltransferase activity, transferring groups other than amino-acyl groups"/>
    <property type="evidence" value="ECO:0007669"/>
    <property type="project" value="InterPro"/>
</dbReference>
<feature type="transmembrane region" description="Helical" evidence="1">
    <location>
        <begin position="199"/>
        <end position="232"/>
    </location>
</feature>
<feature type="transmembrane region" description="Helical" evidence="1">
    <location>
        <begin position="6"/>
        <end position="25"/>
    </location>
</feature>
<dbReference type="GO" id="GO:0016020">
    <property type="term" value="C:membrane"/>
    <property type="evidence" value="ECO:0007669"/>
    <property type="project" value="InterPro"/>
</dbReference>
<keyword evidence="1" id="KW-0472">Membrane</keyword>
<dbReference type="PANTHER" id="PTHR23028:SF53">
    <property type="entry name" value="ACYL_TRANSF_3 DOMAIN-CONTAINING PROTEIN"/>
    <property type="match status" value="1"/>
</dbReference>
<proteinExistence type="predicted"/>
<reference evidence="4" key="2">
    <citation type="submission" date="2018-10" db="EMBL/GenBank/DDBJ databases">
        <authorList>
            <consortium name="PulseNet: The National Subtyping Network for Foodborne Disease Surveillance"/>
            <person name="Tarr C.L."/>
            <person name="Trees E."/>
            <person name="Katz L.S."/>
            <person name="Carleton-Romer H.A."/>
            <person name="Stroika S."/>
            <person name="Kucerova Z."/>
            <person name="Roache K.F."/>
            <person name="Sabol A.L."/>
            <person name="Besser J."/>
            <person name="Gerner-Smidt P."/>
        </authorList>
    </citation>
    <scope>NUCLEOTIDE SEQUENCE [LARGE SCALE GENOMIC DNA]</scope>
    <source>
        <strain evidence="4">PNUSAS038541</strain>
    </source>
</reference>
<evidence type="ECO:0000313" key="5">
    <source>
        <dbReference type="Proteomes" id="UP000251994"/>
    </source>
</evidence>
<sequence>MITYNTIVYIALIFIISSFFVSRLFHGYISQELVKDHKFKEIDGLRGVAAIGVFIHHSFYVYEQSISGDWNIYRGGHGEVVNTLYNIIINAGPVAVAIFFMITGFLFFDKLISSKGSLSPREFFIKRIYRIAPMYYFAVAAAFLASSVYGLSRVDDIWGYLSLRLGWFTFNLFPYEGFTDHVKYGRITAGVFWTLAIEWKFYLILPLLTVFCGGLISASVFVLVSTLFITYLFCFGVINPHDSSLLLCFMAGMFSACLRNYNNSTVSNILKSWIVGVFSVYLICIAIIKYPDVYNPYVIVYYFLFFICVSNGNTLLGVMRFTPLRFIGLISYSIYLMHGIILNLSVHFMGNSFGYKSMVFTAIPITIFICTTTYIFIERKFSYASKSNMVTRITASKIHEQ</sequence>
<feature type="transmembrane region" description="Helical" evidence="1">
    <location>
        <begin position="128"/>
        <end position="151"/>
    </location>
</feature>
<dbReference type="PANTHER" id="PTHR23028">
    <property type="entry name" value="ACETYLTRANSFERASE"/>
    <property type="match status" value="1"/>
</dbReference>
<evidence type="ECO:0000256" key="1">
    <source>
        <dbReference type="SAM" id="Phobius"/>
    </source>
</evidence>
<feature type="transmembrane region" description="Helical" evidence="1">
    <location>
        <begin position="297"/>
        <end position="319"/>
    </location>
</feature>
<dbReference type="AlphaFoldDB" id="A0A344S5G7"/>
<dbReference type="Proteomes" id="UP000885392">
    <property type="component" value="Unassembled WGS sequence"/>
</dbReference>
<dbReference type="RefSeq" id="WP_094888820.1">
    <property type="nucleotide sequence ID" value="NZ_CP030219.1"/>
</dbReference>
<dbReference type="InterPro" id="IPR050879">
    <property type="entry name" value="Acyltransferase_3"/>
</dbReference>
<feature type="transmembrane region" description="Helical" evidence="1">
    <location>
        <begin position="45"/>
        <end position="63"/>
    </location>
</feature>
<feature type="transmembrane region" description="Helical" evidence="1">
    <location>
        <begin position="358"/>
        <end position="377"/>
    </location>
</feature>
<evidence type="ECO:0000313" key="4">
    <source>
        <dbReference type="EMBL" id="MLW01578.1"/>
    </source>
</evidence>
<protein>
    <submittedName>
        <fullName evidence="4">Acyltransferase</fullName>
    </submittedName>
</protein>
<organism evidence="4">
    <name type="scientific">Salmonella enterica</name>
    <name type="common">Salmonella choleraesuis</name>
    <dbReference type="NCBI Taxonomy" id="28901"/>
    <lineage>
        <taxon>Bacteria</taxon>
        <taxon>Pseudomonadati</taxon>
        <taxon>Pseudomonadota</taxon>
        <taxon>Gammaproteobacteria</taxon>
        <taxon>Enterobacterales</taxon>
        <taxon>Enterobacteriaceae</taxon>
        <taxon>Salmonella</taxon>
    </lineage>
</organism>
<name>A0A344S5G7_SALER</name>
<feature type="transmembrane region" description="Helical" evidence="1">
    <location>
        <begin position="326"/>
        <end position="346"/>
    </location>
</feature>